<accession>A0ABP7KLX0</accession>
<protein>
    <recommendedName>
        <fullName evidence="1">Htaa domain-containing protein</fullName>
    </recommendedName>
</protein>
<evidence type="ECO:0000259" key="1">
    <source>
        <dbReference type="Pfam" id="PF04213"/>
    </source>
</evidence>
<dbReference type="RefSeq" id="WP_345067209.1">
    <property type="nucleotide sequence ID" value="NZ_BAABCN010000007.1"/>
</dbReference>
<organism evidence="2 3">
    <name type="scientific">Leifsonia kafniensis</name>
    <dbReference type="NCBI Taxonomy" id="475957"/>
    <lineage>
        <taxon>Bacteria</taxon>
        <taxon>Bacillati</taxon>
        <taxon>Actinomycetota</taxon>
        <taxon>Actinomycetes</taxon>
        <taxon>Micrococcales</taxon>
        <taxon>Microbacteriaceae</taxon>
        <taxon>Leifsonia</taxon>
    </lineage>
</organism>
<gene>
    <name evidence="2" type="ORF">GCM10022381_25600</name>
</gene>
<dbReference type="InterPro" id="IPR007331">
    <property type="entry name" value="Htaa"/>
</dbReference>
<reference evidence="3" key="1">
    <citation type="journal article" date="2019" name="Int. J. Syst. Evol. Microbiol.">
        <title>The Global Catalogue of Microorganisms (GCM) 10K type strain sequencing project: providing services to taxonomists for standard genome sequencing and annotation.</title>
        <authorList>
            <consortium name="The Broad Institute Genomics Platform"/>
            <consortium name="The Broad Institute Genome Sequencing Center for Infectious Disease"/>
            <person name="Wu L."/>
            <person name="Ma J."/>
        </authorList>
    </citation>
    <scope>NUCLEOTIDE SEQUENCE [LARGE SCALE GENOMIC DNA]</scope>
    <source>
        <strain evidence="3">JCM 17021</strain>
    </source>
</reference>
<sequence>MAHLSWTVKESLLSYVVDRAGGVVDVETPAKRSADGSFWFPAVGREFADAGTGSVTKFAGGVRLRGHGGMLDLPLRDPWIEQTAIGFVLTIVDPDDVNARLPFVTMEEFVLRGNSRFGVATSMTADGADLIFGPYEAGTPFDDPVLHDVSE</sequence>
<dbReference type="EMBL" id="BAABCN010000007">
    <property type="protein sequence ID" value="GAA3882213.1"/>
    <property type="molecule type" value="Genomic_DNA"/>
</dbReference>
<dbReference type="Proteomes" id="UP001501803">
    <property type="component" value="Unassembled WGS sequence"/>
</dbReference>
<proteinExistence type="predicted"/>
<name>A0ABP7KLX0_9MICO</name>
<comment type="caution">
    <text evidence="2">The sequence shown here is derived from an EMBL/GenBank/DDBJ whole genome shotgun (WGS) entry which is preliminary data.</text>
</comment>
<dbReference type="Pfam" id="PF04213">
    <property type="entry name" value="HtaA"/>
    <property type="match status" value="1"/>
</dbReference>
<keyword evidence="3" id="KW-1185">Reference proteome</keyword>
<evidence type="ECO:0000313" key="2">
    <source>
        <dbReference type="EMBL" id="GAA3882213.1"/>
    </source>
</evidence>
<evidence type="ECO:0000313" key="3">
    <source>
        <dbReference type="Proteomes" id="UP001501803"/>
    </source>
</evidence>
<feature type="domain" description="Htaa" evidence="1">
    <location>
        <begin position="2"/>
        <end position="142"/>
    </location>
</feature>